<evidence type="ECO:0000313" key="3">
    <source>
        <dbReference type="Proteomes" id="UP000499080"/>
    </source>
</evidence>
<organism evidence="2 3">
    <name type="scientific">Araneus ventricosus</name>
    <name type="common">Orbweaver spider</name>
    <name type="synonym">Epeira ventricosa</name>
    <dbReference type="NCBI Taxonomy" id="182803"/>
    <lineage>
        <taxon>Eukaryota</taxon>
        <taxon>Metazoa</taxon>
        <taxon>Ecdysozoa</taxon>
        <taxon>Arthropoda</taxon>
        <taxon>Chelicerata</taxon>
        <taxon>Arachnida</taxon>
        <taxon>Araneae</taxon>
        <taxon>Araneomorphae</taxon>
        <taxon>Entelegynae</taxon>
        <taxon>Araneoidea</taxon>
        <taxon>Araneidae</taxon>
        <taxon>Araneus</taxon>
    </lineage>
</organism>
<keyword evidence="1" id="KW-0175">Coiled coil</keyword>
<gene>
    <name evidence="2" type="ORF">AVEN_146395_1</name>
</gene>
<reference evidence="2 3" key="1">
    <citation type="journal article" date="2019" name="Sci. Rep.">
        <title>Orb-weaving spider Araneus ventricosus genome elucidates the spidroin gene catalogue.</title>
        <authorList>
            <person name="Kono N."/>
            <person name="Nakamura H."/>
            <person name="Ohtoshi R."/>
            <person name="Moran D.A.P."/>
            <person name="Shinohara A."/>
            <person name="Yoshida Y."/>
            <person name="Fujiwara M."/>
            <person name="Mori M."/>
            <person name="Tomita M."/>
            <person name="Arakawa K."/>
        </authorList>
    </citation>
    <scope>NUCLEOTIDE SEQUENCE [LARGE SCALE GENOMIC DNA]</scope>
</reference>
<dbReference type="Proteomes" id="UP000499080">
    <property type="component" value="Unassembled WGS sequence"/>
</dbReference>
<name>A0A4Y2ULX4_ARAVE</name>
<dbReference type="AlphaFoldDB" id="A0A4Y2ULX4"/>
<proteinExistence type="predicted"/>
<evidence type="ECO:0000313" key="2">
    <source>
        <dbReference type="EMBL" id="GBO12550.1"/>
    </source>
</evidence>
<evidence type="ECO:0000256" key="1">
    <source>
        <dbReference type="SAM" id="Coils"/>
    </source>
</evidence>
<feature type="coiled-coil region" evidence="1">
    <location>
        <begin position="51"/>
        <end position="81"/>
    </location>
</feature>
<comment type="caution">
    <text evidence="2">The sequence shown here is derived from an EMBL/GenBank/DDBJ whole genome shotgun (WGS) entry which is preliminary data.</text>
</comment>
<sequence length="83" mass="10068">MAAKRFRFQWPLDTPKPEYALQSALPGLQTLYRFDDRYRLMYLCMERSHEFAALTKELNQSRELLLEKEEEIQELKAERNNTR</sequence>
<dbReference type="EMBL" id="BGPR01037057">
    <property type="protein sequence ID" value="GBO12550.1"/>
    <property type="molecule type" value="Genomic_DNA"/>
</dbReference>
<protein>
    <submittedName>
        <fullName evidence="2">Uncharacterized protein</fullName>
    </submittedName>
</protein>
<keyword evidence="3" id="KW-1185">Reference proteome</keyword>
<feature type="non-terminal residue" evidence="2">
    <location>
        <position position="83"/>
    </location>
</feature>
<accession>A0A4Y2ULX4</accession>